<reference evidence="1" key="3">
    <citation type="submission" date="2019-06" db="EMBL/GenBank/DDBJ databases">
        <authorList>
            <person name="Poynton C."/>
            <person name="Hasenbein S."/>
            <person name="Benoit J.B."/>
            <person name="Sepulveda M.S."/>
            <person name="Poelchau M.F."/>
            <person name="Murali S.C."/>
            <person name="Chen S."/>
            <person name="Glastad K.M."/>
            <person name="Werren J.H."/>
            <person name="Vineis J.H."/>
            <person name="Bowen J.L."/>
            <person name="Friedrich M."/>
            <person name="Jones J."/>
            <person name="Robertson H.M."/>
            <person name="Feyereisen R."/>
            <person name="Mechler-Hickson A."/>
            <person name="Mathers N."/>
            <person name="Lee C.E."/>
            <person name="Colbourne J.K."/>
            <person name="Biales A."/>
            <person name="Johnston J.S."/>
            <person name="Wellborn G.A."/>
            <person name="Rosendale A.J."/>
            <person name="Cridge A.G."/>
            <person name="Munoz-Torres M.C."/>
            <person name="Bain P.A."/>
            <person name="Manny A.R."/>
            <person name="Major K.M."/>
            <person name="Lambert F.N."/>
            <person name="Vulpe C.D."/>
            <person name="Tuck P."/>
            <person name="Blalock B.J."/>
            <person name="Lin Y.-Y."/>
            <person name="Smith M.E."/>
            <person name="Ochoa-Acuna H."/>
            <person name="Chen M.-J.M."/>
            <person name="Childers C.P."/>
            <person name="Qu J."/>
            <person name="Dugan S."/>
            <person name="Lee S.L."/>
            <person name="Chao H."/>
            <person name="Dinh H."/>
            <person name="Han Y."/>
            <person name="Doddapaneni H."/>
            <person name="Worley K.C."/>
            <person name="Muzny D.M."/>
            <person name="Gibbs R.A."/>
            <person name="Richards S."/>
        </authorList>
    </citation>
    <scope>NUCLEOTIDE SEQUENCE</scope>
    <source>
        <strain evidence="1">HAZT.00-mixed</strain>
        <tissue evidence="1">Whole organism</tissue>
    </source>
</reference>
<proteinExistence type="predicted"/>
<dbReference type="PANTHER" id="PTHR47331:SF5">
    <property type="entry name" value="RIBONUCLEASE H"/>
    <property type="match status" value="1"/>
</dbReference>
<accession>A0A6A0GSQ0</accession>
<comment type="caution">
    <text evidence="1">The sequence shown here is derived from an EMBL/GenBank/DDBJ whole genome shotgun (WGS) entry which is preliminary data.</text>
</comment>
<dbReference type="InterPro" id="IPR008042">
    <property type="entry name" value="Retrotrans_Pao"/>
</dbReference>
<sequence length="462" mass="52506">MLTNLGYLTNAVPQRTTVALSEVEGTCLADPEDSINEAFADTDILTCHSSNLDPKIIDKAVDDILKGDSSPAMIYDSKMYEESDVETDKLLVQFVQTRTERDESGRLIMPLLWNDRSSALLSNNYELAKCVLKSNFKRFRHDHARLKQYDDVFAEQEKTGVIAKIEDLPNFLKENPTCSFLPHMGVFKPDRETTKCRVVFLSNLCEATSGNEKKISHNQAMHCGPNLNKSLSTSIIQLRFDRLVMAFDLRKAFLSIGLNPHDQVKLLFLWYRNVAKNDFTLVAYKHLRLAFGLRCSPTLLMLALHKILILDSESDNKDLKLLKQLIYDLMYMDNGCITANDANELSLGWDDVLSYDVCNEWRKICKQINHSPALEVDRFVGRRDGNFQLIAFTDASKFMFGTVIYIRDKESGKLNFLTAKNRILAEMLDTPAAEDFLSFVVPSPHTQFVLANSASESEKQVR</sequence>
<dbReference type="AlphaFoldDB" id="A0A6A0GSQ0"/>
<dbReference type="Proteomes" id="UP000711488">
    <property type="component" value="Unassembled WGS sequence"/>
</dbReference>
<dbReference type="GO" id="GO:0071897">
    <property type="term" value="P:DNA biosynthetic process"/>
    <property type="evidence" value="ECO:0007669"/>
    <property type="project" value="UniProtKB-ARBA"/>
</dbReference>
<dbReference type="EMBL" id="JQDR03016263">
    <property type="protein sequence ID" value="KAA0185479.1"/>
    <property type="molecule type" value="Genomic_DNA"/>
</dbReference>
<reference evidence="1" key="2">
    <citation type="journal article" date="2018" name="Environ. Sci. Technol.">
        <title>The Toxicogenome of Hyalella azteca: A Model for Sediment Ecotoxicology and Evolutionary Toxicology.</title>
        <authorList>
            <person name="Poynton H.C."/>
            <person name="Hasenbein S."/>
            <person name="Benoit J.B."/>
            <person name="Sepulveda M.S."/>
            <person name="Poelchau M.F."/>
            <person name="Hughes D.S.T."/>
            <person name="Murali S.C."/>
            <person name="Chen S."/>
            <person name="Glastad K.M."/>
            <person name="Goodisman M.A.D."/>
            <person name="Werren J.H."/>
            <person name="Vineis J.H."/>
            <person name="Bowen J.L."/>
            <person name="Friedrich M."/>
            <person name="Jones J."/>
            <person name="Robertson H.M."/>
            <person name="Feyereisen R."/>
            <person name="Mechler-Hickson A."/>
            <person name="Mathers N."/>
            <person name="Lee C.E."/>
            <person name="Colbourne J.K."/>
            <person name="Biales A."/>
            <person name="Johnston J.S."/>
            <person name="Wellborn G.A."/>
            <person name="Rosendale A.J."/>
            <person name="Cridge A.G."/>
            <person name="Munoz-Torres M.C."/>
            <person name="Bain P.A."/>
            <person name="Manny A.R."/>
            <person name="Major K.M."/>
            <person name="Lambert F.N."/>
            <person name="Vulpe C.D."/>
            <person name="Tuck P."/>
            <person name="Blalock B.J."/>
            <person name="Lin Y.Y."/>
            <person name="Smith M.E."/>
            <person name="Ochoa-Acuna H."/>
            <person name="Chen M.M."/>
            <person name="Childers C.P."/>
            <person name="Qu J."/>
            <person name="Dugan S."/>
            <person name="Lee S.L."/>
            <person name="Chao H."/>
            <person name="Dinh H."/>
            <person name="Han Y."/>
            <person name="Doddapaneni H."/>
            <person name="Worley K.C."/>
            <person name="Muzny D.M."/>
            <person name="Gibbs R.A."/>
            <person name="Richards S."/>
        </authorList>
    </citation>
    <scope>NUCLEOTIDE SEQUENCE</scope>
    <source>
        <strain evidence="1">HAZT.00-mixed</strain>
        <tissue evidence="1">Whole organism</tissue>
    </source>
</reference>
<dbReference type="SUPFAM" id="SSF56672">
    <property type="entry name" value="DNA/RNA polymerases"/>
    <property type="match status" value="1"/>
</dbReference>
<dbReference type="InterPro" id="IPR043128">
    <property type="entry name" value="Rev_trsase/Diguanyl_cyclase"/>
</dbReference>
<dbReference type="Pfam" id="PF05380">
    <property type="entry name" value="Peptidase_A17"/>
    <property type="match status" value="1"/>
</dbReference>
<dbReference type="InterPro" id="IPR043502">
    <property type="entry name" value="DNA/RNA_pol_sf"/>
</dbReference>
<dbReference type="Gene3D" id="3.10.10.10">
    <property type="entry name" value="HIV Type 1 Reverse Transcriptase, subunit A, domain 1"/>
    <property type="match status" value="1"/>
</dbReference>
<protein>
    <recommendedName>
        <fullName evidence="2">Reverse transcriptase domain-containing protein</fullName>
    </recommendedName>
</protein>
<dbReference type="PANTHER" id="PTHR47331">
    <property type="entry name" value="PHD-TYPE DOMAIN-CONTAINING PROTEIN"/>
    <property type="match status" value="1"/>
</dbReference>
<name>A0A6A0GSQ0_HYAAZ</name>
<evidence type="ECO:0008006" key="2">
    <source>
        <dbReference type="Google" id="ProtNLM"/>
    </source>
</evidence>
<organism evidence="1">
    <name type="scientific">Hyalella azteca</name>
    <name type="common">Amphipod</name>
    <dbReference type="NCBI Taxonomy" id="294128"/>
    <lineage>
        <taxon>Eukaryota</taxon>
        <taxon>Metazoa</taxon>
        <taxon>Ecdysozoa</taxon>
        <taxon>Arthropoda</taxon>
        <taxon>Crustacea</taxon>
        <taxon>Multicrustacea</taxon>
        <taxon>Malacostraca</taxon>
        <taxon>Eumalacostraca</taxon>
        <taxon>Peracarida</taxon>
        <taxon>Amphipoda</taxon>
        <taxon>Senticaudata</taxon>
        <taxon>Talitrida</taxon>
        <taxon>Talitroidea</taxon>
        <taxon>Hyalellidae</taxon>
        <taxon>Hyalella</taxon>
    </lineage>
</organism>
<dbReference type="Gene3D" id="3.30.70.270">
    <property type="match status" value="1"/>
</dbReference>
<evidence type="ECO:0000313" key="1">
    <source>
        <dbReference type="EMBL" id="KAA0185479.1"/>
    </source>
</evidence>
<gene>
    <name evidence="1" type="ORF">HAZT_HAZT004531</name>
</gene>
<reference evidence="1" key="1">
    <citation type="submission" date="2014-08" db="EMBL/GenBank/DDBJ databases">
        <authorList>
            <person name="Murali S."/>
            <person name="Richards S."/>
            <person name="Bandaranaike D."/>
            <person name="Bellair M."/>
            <person name="Blankenburg K."/>
            <person name="Chao H."/>
            <person name="Dinh H."/>
            <person name="Doddapaneni H."/>
            <person name="Dugan-Rocha S."/>
            <person name="Elkadiri S."/>
            <person name="Gnanaolivu R."/>
            <person name="Hughes D."/>
            <person name="Lee S."/>
            <person name="Li M."/>
            <person name="Ming W."/>
            <person name="Munidasa M."/>
            <person name="Muniz J."/>
            <person name="Nguyen L."/>
            <person name="Osuji N."/>
            <person name="Pu L.-L."/>
            <person name="Puazo M."/>
            <person name="Skinner E."/>
            <person name="Qu C."/>
            <person name="Quiroz J."/>
            <person name="Raj R."/>
            <person name="Weissenberger G."/>
            <person name="Xin Y."/>
            <person name="Zou X."/>
            <person name="Han Y."/>
            <person name="Worley K."/>
            <person name="Muzny D."/>
            <person name="Gibbs R."/>
        </authorList>
    </citation>
    <scope>NUCLEOTIDE SEQUENCE</scope>
    <source>
        <strain evidence="1">HAZT.00-mixed</strain>
        <tissue evidence="1">Whole organism</tissue>
    </source>
</reference>